<organism evidence="2 3">
    <name type="scientific">Coniochaeta ligniaria NRRL 30616</name>
    <dbReference type="NCBI Taxonomy" id="1408157"/>
    <lineage>
        <taxon>Eukaryota</taxon>
        <taxon>Fungi</taxon>
        <taxon>Dikarya</taxon>
        <taxon>Ascomycota</taxon>
        <taxon>Pezizomycotina</taxon>
        <taxon>Sordariomycetes</taxon>
        <taxon>Sordariomycetidae</taxon>
        <taxon>Coniochaetales</taxon>
        <taxon>Coniochaetaceae</taxon>
        <taxon>Coniochaeta</taxon>
    </lineage>
</organism>
<feature type="compositionally biased region" description="Polar residues" evidence="1">
    <location>
        <begin position="67"/>
        <end position="78"/>
    </location>
</feature>
<feature type="region of interest" description="Disordered" evidence="1">
    <location>
        <begin position="1"/>
        <end position="97"/>
    </location>
</feature>
<protein>
    <submittedName>
        <fullName evidence="2">Uncharacterized protein</fullName>
    </submittedName>
</protein>
<dbReference type="Proteomes" id="UP000182658">
    <property type="component" value="Unassembled WGS sequence"/>
</dbReference>
<dbReference type="InParanoid" id="A0A1J7JIZ5"/>
<name>A0A1J7JIZ5_9PEZI</name>
<sequence length="97" mass="10723">MRLSIPCLAQASKEDLPHFAHESRSSSPGPTCREKAGPRPPWNADPCAYPKPRNPIKIPAYDLEASASPQVSDEIPSSQRRDPILSEQRDNMSRSQA</sequence>
<evidence type="ECO:0000313" key="2">
    <source>
        <dbReference type="EMBL" id="OIW33353.1"/>
    </source>
</evidence>
<proteinExistence type="predicted"/>
<feature type="compositionally biased region" description="Basic and acidic residues" evidence="1">
    <location>
        <begin position="12"/>
        <end position="24"/>
    </location>
</feature>
<accession>A0A1J7JIZ5</accession>
<feature type="compositionally biased region" description="Basic and acidic residues" evidence="1">
    <location>
        <begin position="79"/>
        <end position="97"/>
    </location>
</feature>
<reference evidence="2 3" key="1">
    <citation type="submission" date="2016-10" db="EMBL/GenBank/DDBJ databases">
        <title>Draft genome sequence of Coniochaeta ligniaria NRRL30616, a lignocellulolytic fungus for bioabatement of inhibitors in plant biomass hydrolysates.</title>
        <authorList>
            <consortium name="DOE Joint Genome Institute"/>
            <person name="Jimenez D.J."/>
            <person name="Hector R.E."/>
            <person name="Riley R."/>
            <person name="Sun H."/>
            <person name="Grigoriev I.V."/>
            <person name="Van Elsas J.D."/>
            <person name="Nichols N.N."/>
        </authorList>
    </citation>
    <scope>NUCLEOTIDE SEQUENCE [LARGE SCALE GENOMIC DNA]</scope>
    <source>
        <strain evidence="2 3">NRRL 30616</strain>
    </source>
</reference>
<gene>
    <name evidence="2" type="ORF">CONLIGDRAFT_170683</name>
</gene>
<keyword evidence="3" id="KW-1185">Reference proteome</keyword>
<evidence type="ECO:0000313" key="3">
    <source>
        <dbReference type="Proteomes" id="UP000182658"/>
    </source>
</evidence>
<dbReference type="AlphaFoldDB" id="A0A1J7JIZ5"/>
<evidence type="ECO:0000256" key="1">
    <source>
        <dbReference type="SAM" id="MobiDB-lite"/>
    </source>
</evidence>
<dbReference type="EMBL" id="KV875094">
    <property type="protein sequence ID" value="OIW33353.1"/>
    <property type="molecule type" value="Genomic_DNA"/>
</dbReference>